<reference evidence="2 3" key="1">
    <citation type="submission" date="2016-12" db="EMBL/GenBank/DDBJ databases">
        <title>The genomes of Aspergillus section Nigri reveals drivers in fungal speciation.</title>
        <authorList>
            <consortium name="DOE Joint Genome Institute"/>
            <person name="Vesth T.C."/>
            <person name="Nybo J."/>
            <person name="Theobald S."/>
            <person name="Brandl J."/>
            <person name="Frisvad J.C."/>
            <person name="Nielsen K.F."/>
            <person name="Lyhne E.K."/>
            <person name="Kogle M.E."/>
            <person name="Kuo A."/>
            <person name="Riley R."/>
            <person name="Clum A."/>
            <person name="Nolan M."/>
            <person name="Lipzen A."/>
            <person name="Salamov A."/>
            <person name="Henrissat B."/>
            <person name="Wiebenga A."/>
            <person name="De Vries R.P."/>
            <person name="Grigoriev I.V."/>
            <person name="Mortensen U.H."/>
            <person name="Andersen M.R."/>
            <person name="Baker S.E."/>
        </authorList>
    </citation>
    <scope>NUCLEOTIDE SEQUENCE [LARGE SCALE GENOMIC DNA]</scope>
    <source>
        <strain evidence="2 3">CBS 115572</strain>
    </source>
</reference>
<dbReference type="GeneID" id="37113903"/>
<keyword evidence="1" id="KW-0472">Membrane</keyword>
<dbReference type="AlphaFoldDB" id="A0A317WLH3"/>
<keyword evidence="1" id="KW-0812">Transmembrane</keyword>
<evidence type="ECO:0000313" key="2">
    <source>
        <dbReference type="EMBL" id="PWY87243.1"/>
    </source>
</evidence>
<dbReference type="RefSeq" id="XP_025467451.1">
    <property type="nucleotide sequence ID" value="XM_025611760.1"/>
</dbReference>
<keyword evidence="3" id="KW-1185">Reference proteome</keyword>
<evidence type="ECO:0000256" key="1">
    <source>
        <dbReference type="SAM" id="Phobius"/>
    </source>
</evidence>
<protein>
    <submittedName>
        <fullName evidence="2">Uncharacterized protein</fullName>
    </submittedName>
</protein>
<name>A0A317WLH3_9EURO</name>
<organism evidence="2 3">
    <name type="scientific">Aspergillus sclerotioniger CBS 115572</name>
    <dbReference type="NCBI Taxonomy" id="1450535"/>
    <lineage>
        <taxon>Eukaryota</taxon>
        <taxon>Fungi</taxon>
        <taxon>Dikarya</taxon>
        <taxon>Ascomycota</taxon>
        <taxon>Pezizomycotina</taxon>
        <taxon>Eurotiomycetes</taxon>
        <taxon>Eurotiomycetidae</taxon>
        <taxon>Eurotiales</taxon>
        <taxon>Aspergillaceae</taxon>
        <taxon>Aspergillus</taxon>
        <taxon>Aspergillus subgen. Circumdati</taxon>
    </lineage>
</organism>
<evidence type="ECO:0000313" key="3">
    <source>
        <dbReference type="Proteomes" id="UP000246702"/>
    </source>
</evidence>
<sequence length="83" mass="9288">MDPEESRMDGFLPSSPIWILESAFCIVSACYLILDGTKEPLELRPVKSPFSDRGSLGSGLVFMMPVKIMGGAHCLRRVSRWRD</sequence>
<comment type="caution">
    <text evidence="2">The sequence shown here is derived from an EMBL/GenBank/DDBJ whole genome shotgun (WGS) entry which is preliminary data.</text>
</comment>
<keyword evidence="1" id="KW-1133">Transmembrane helix</keyword>
<dbReference type="Proteomes" id="UP000246702">
    <property type="component" value="Unassembled WGS sequence"/>
</dbReference>
<gene>
    <name evidence="2" type="ORF">BO94DRAFT_535350</name>
</gene>
<dbReference type="EMBL" id="MSFK01000014">
    <property type="protein sequence ID" value="PWY87243.1"/>
    <property type="molecule type" value="Genomic_DNA"/>
</dbReference>
<accession>A0A317WLH3</accession>
<feature type="transmembrane region" description="Helical" evidence="1">
    <location>
        <begin position="12"/>
        <end position="34"/>
    </location>
</feature>
<proteinExistence type="predicted"/>